<protein>
    <recommendedName>
        <fullName evidence="10">Type IV secretion protein Rhs</fullName>
    </recommendedName>
</protein>
<sequence length="1420" mass="155948">MFEAARLTDPIAHTGALGGFLIGALVGVALIATVAFATFTCGFGVALLAGLLAGVGASAILGLGEAIGRMFSSPSGQISSASPNVFVNSRGAAYATVSTTVCNKHNPLPLVAEGSGSVFINGLPAARRQDAITCGAKIDGGSSNVFIGGGRVTYLPVDDEVPGWLRTSVDWAFALAGLVGGLAGLVKAAGGLSRALVPCAAKFIGGFMIGEAVGRYVAAPVVSRVMGGLFGRPVDVATGRKLLLAQDETDFVVPGALPIVLSRFYASDIAAEGGLGAGWVLPWEQRLQQRDGQLWLTDAQGRETGFPLVPPGHTLYSEAEQRYLACTHDGRYIMYDLNELYYDFGHFDAAAGAVGRLQRIEDRSGQWQAYDRDGHGRVRAIHASGGQRLRLHYSDTQPQRLTGIEREGDAAGMLVGYAYDTLGQLVAVTDANGNVSRRFTYADGVMTSHTNALGLVSHYEWMEVDGRPRVAACWSSEGERTEFTYDPAQRQTWARDELGRVAHWVYDDQLQIVACTDLDGGAYRLTYNAAGQPTQIELPGERRLAFDYDDAARIVGETDPLGRRTETVYDGNSVRIKQLTLPGGARWRADYDYLGRLLQTIDPLGRVERYEYPAGLSDRPQAHIDARGGRQSMAWDRLGNLTTYTDCSDKTTRYDYDAAGHLSTVTDALGHSTRIARLPTGEPVKVTLPDGSVRTYRYDAAGLLVDQEDGVLLRWQWLRNTRGQVIEAIDPAERRLRYRYDARGRLTELATAADTRYLFDYDAGDRLVWEIRPDGVERLLRYDAGGELAELEKLGSAVSDSPERPRRSTLFQRDKMGRLLAQTTATSIGAYIWDDADRLVAATRTPTDAGAALGVTASSIAFDYDEADRLVAEHGAEGSVAYDLDELDNIVSLGLPHGQRIDMLAYGSGHVHQIRTAGLVVSDIERDDLHREILRTQGRLSQRSGYDGLGRRSWQASGADPDSLAPGRGQLWRSYRYNRQGELAELHDGLRGRIDYDYDPAGRLLRQNHAVDRAQERFAWDAAGNLLDNTDGKSRGLVEGNRLKVWQDIRFEYDPWGNVSRKRKGTHSNQRFSFDAEDRLVAVTTEDAQGVTETRFEYDPIGRRIASSEQRRRFSGDGPMQRKRFVWQGLRMVQEVRESGVSSYVYSPDERYTPLARVDAVIGGALAATVIENARAATRVYHFHTDPVGTPLEVTDESGELAWAGKYAAWGKVERGEDAALMGRIEQPLRYPGQYADKSTGLHYNTFRYYDPDVGRYISQDPVGLTGSENLYSYLPSPSNWFDPLGLMPWPEPNRVGHHLIPQSLARSTGNDVISELFGSNNKTPTFFFENPYVEGSHEAVHAAQRPFVGRLSGKWSGKPVELVRASGKGLNSLSNIRGELRIPATGEVLATNVTPRQAFSALLRWANKEKRRRNISGCN</sequence>
<evidence type="ECO:0000256" key="1">
    <source>
        <dbReference type="ARBA" id="ARBA00022737"/>
    </source>
</evidence>
<feature type="domain" description="RHS protein conserved region" evidence="4">
    <location>
        <begin position="1180"/>
        <end position="1213"/>
    </location>
</feature>
<dbReference type="EMBL" id="CP051685">
    <property type="protein sequence ID" value="QJE00292.1"/>
    <property type="molecule type" value="Genomic_DNA"/>
</dbReference>
<dbReference type="Pfam" id="PF25023">
    <property type="entry name" value="TEN_YD-shell"/>
    <property type="match status" value="3"/>
</dbReference>
<dbReference type="InterPro" id="IPR031325">
    <property type="entry name" value="RHS_repeat"/>
</dbReference>
<feature type="transmembrane region" description="Helical" evidence="3">
    <location>
        <begin position="43"/>
        <end position="63"/>
    </location>
</feature>
<dbReference type="InterPro" id="IPR008727">
    <property type="entry name" value="PAAR_motif"/>
</dbReference>
<keyword evidence="3" id="KW-0472">Membrane</keyword>
<feature type="domain" description="Teneurin-like YD-shell" evidence="6">
    <location>
        <begin position="631"/>
        <end position="763"/>
    </location>
</feature>
<dbReference type="Gene3D" id="2.180.10.10">
    <property type="entry name" value="RHS repeat-associated core"/>
    <property type="match status" value="3"/>
</dbReference>
<feature type="domain" description="Teneurin-like YD-shell" evidence="6">
    <location>
        <begin position="991"/>
        <end position="1107"/>
    </location>
</feature>
<keyword evidence="1" id="KW-0677">Repeat</keyword>
<keyword evidence="9" id="KW-1185">Reference proteome</keyword>
<dbReference type="SUPFAM" id="SSF69322">
    <property type="entry name" value="Tricorn protease domain 2"/>
    <property type="match status" value="1"/>
</dbReference>
<reference evidence="8 9" key="1">
    <citation type="submission" date="2020-04" db="EMBL/GenBank/DDBJ databases">
        <title>Genome sequencing of novel species.</title>
        <authorList>
            <person name="Heo J."/>
            <person name="Kim S.-J."/>
            <person name="Kim J.-S."/>
            <person name="Hong S.-B."/>
            <person name="Kwon S.-W."/>
        </authorList>
    </citation>
    <scope>NUCLEOTIDE SEQUENCE [LARGE SCALE GENOMIC DNA]</scope>
    <source>
        <strain evidence="8 9">GN2-R2</strain>
    </source>
</reference>
<dbReference type="InterPro" id="IPR006530">
    <property type="entry name" value="YD"/>
</dbReference>
<dbReference type="NCBIfam" id="TIGR03696">
    <property type="entry name" value="Rhs_assc_core"/>
    <property type="match status" value="1"/>
</dbReference>
<dbReference type="InterPro" id="IPR001826">
    <property type="entry name" value="RHS"/>
</dbReference>
<dbReference type="InterPro" id="IPR050708">
    <property type="entry name" value="T6SS_VgrG/RHS"/>
</dbReference>
<feature type="domain" description="DUF6531" evidence="5">
    <location>
        <begin position="231"/>
        <end position="306"/>
    </location>
</feature>
<dbReference type="KEGG" id="mfy:HH212_09890"/>
<evidence type="ECO:0000259" key="6">
    <source>
        <dbReference type="Pfam" id="PF25023"/>
    </source>
</evidence>
<feature type="region of interest" description="Disordered" evidence="2">
    <location>
        <begin position="943"/>
        <end position="965"/>
    </location>
</feature>
<dbReference type="InterPro" id="IPR045351">
    <property type="entry name" value="DUF6531"/>
</dbReference>
<evidence type="ECO:0000313" key="9">
    <source>
        <dbReference type="Proteomes" id="UP000502415"/>
    </source>
</evidence>
<evidence type="ECO:0000313" key="8">
    <source>
        <dbReference type="EMBL" id="QJE00292.1"/>
    </source>
</evidence>
<dbReference type="InterPro" id="IPR056823">
    <property type="entry name" value="TEN-like_YD-shell"/>
</dbReference>
<feature type="transmembrane region" description="Helical" evidence="3">
    <location>
        <begin position="12"/>
        <end position="37"/>
    </location>
</feature>
<dbReference type="Pfam" id="PF05488">
    <property type="entry name" value="PAAR_motif"/>
    <property type="match status" value="1"/>
</dbReference>
<name>A0A7Z2VWR5_9BURK</name>
<dbReference type="NCBIfam" id="TIGR01643">
    <property type="entry name" value="YD_repeat_2x"/>
    <property type="match status" value="7"/>
</dbReference>
<evidence type="ECO:0000256" key="3">
    <source>
        <dbReference type="SAM" id="Phobius"/>
    </source>
</evidence>
<accession>A0A7Z2VWR5</accession>
<evidence type="ECO:0000259" key="5">
    <source>
        <dbReference type="Pfam" id="PF20148"/>
    </source>
</evidence>
<feature type="domain" description="Teneurin-like YD-shell" evidence="6">
    <location>
        <begin position="479"/>
        <end position="607"/>
    </location>
</feature>
<dbReference type="PRINTS" id="PR00394">
    <property type="entry name" value="RHSPROTEIN"/>
</dbReference>
<dbReference type="RefSeq" id="WP_170202325.1">
    <property type="nucleotide sequence ID" value="NZ_CP051685.1"/>
</dbReference>
<dbReference type="CDD" id="cd14742">
    <property type="entry name" value="PAAR_RHS"/>
    <property type="match status" value="1"/>
</dbReference>
<gene>
    <name evidence="8" type="ORF">HH212_09890</name>
</gene>
<dbReference type="PANTHER" id="PTHR32305:SF15">
    <property type="entry name" value="PROTEIN RHSA-RELATED"/>
    <property type="match status" value="1"/>
</dbReference>
<dbReference type="Gene3D" id="2.60.200.60">
    <property type="match status" value="1"/>
</dbReference>
<keyword evidence="3" id="KW-1133">Transmembrane helix</keyword>
<dbReference type="Proteomes" id="UP000502415">
    <property type="component" value="Chromosome"/>
</dbReference>
<dbReference type="InterPro" id="IPR057925">
    <property type="entry name" value="prePAAR_DddA"/>
</dbReference>
<keyword evidence="3" id="KW-0812">Transmembrane</keyword>
<dbReference type="Pfam" id="PF03527">
    <property type="entry name" value="RHS"/>
    <property type="match status" value="1"/>
</dbReference>
<evidence type="ECO:0000259" key="7">
    <source>
        <dbReference type="Pfam" id="PF25799"/>
    </source>
</evidence>
<evidence type="ECO:0000256" key="2">
    <source>
        <dbReference type="SAM" id="MobiDB-lite"/>
    </source>
</evidence>
<dbReference type="Pfam" id="PF05593">
    <property type="entry name" value="RHS_repeat"/>
    <property type="match status" value="1"/>
</dbReference>
<organism evidence="8 9">
    <name type="scientific">Massilia forsythiae</name>
    <dbReference type="NCBI Taxonomy" id="2728020"/>
    <lineage>
        <taxon>Bacteria</taxon>
        <taxon>Pseudomonadati</taxon>
        <taxon>Pseudomonadota</taxon>
        <taxon>Betaproteobacteria</taxon>
        <taxon>Burkholderiales</taxon>
        <taxon>Oxalobacteraceae</taxon>
        <taxon>Telluria group</taxon>
        <taxon>Massilia</taxon>
    </lineage>
</organism>
<dbReference type="Pfam" id="PF25799">
    <property type="entry name" value="prePAAR_I"/>
    <property type="match status" value="1"/>
</dbReference>
<evidence type="ECO:0000259" key="4">
    <source>
        <dbReference type="Pfam" id="PF03527"/>
    </source>
</evidence>
<dbReference type="Pfam" id="PF20148">
    <property type="entry name" value="DUF6531"/>
    <property type="match status" value="1"/>
</dbReference>
<feature type="domain" description="Double-stranded DNA deaminase toxin A prePAAR motif" evidence="7">
    <location>
        <begin position="1"/>
        <end position="58"/>
    </location>
</feature>
<dbReference type="PANTHER" id="PTHR32305">
    <property type="match status" value="1"/>
</dbReference>
<evidence type="ECO:0008006" key="10">
    <source>
        <dbReference type="Google" id="ProtNLM"/>
    </source>
</evidence>
<proteinExistence type="predicted"/>
<dbReference type="InterPro" id="IPR022385">
    <property type="entry name" value="Rhs_assc_core"/>
</dbReference>